<comment type="subcellular location">
    <subcellularLocation>
        <location evidence="1">Nucleus</location>
    </subcellularLocation>
</comment>
<accession>A0AAD9GL01</accession>
<organism evidence="11 12">
    <name type="scientific">Babesia divergens</name>
    <dbReference type="NCBI Taxonomy" id="32595"/>
    <lineage>
        <taxon>Eukaryota</taxon>
        <taxon>Sar</taxon>
        <taxon>Alveolata</taxon>
        <taxon>Apicomplexa</taxon>
        <taxon>Aconoidasida</taxon>
        <taxon>Piroplasmida</taxon>
        <taxon>Babesiidae</taxon>
        <taxon>Babesia</taxon>
    </lineage>
</organism>
<proteinExistence type="inferred from homology"/>
<name>A0AAD9GL01_BABDI</name>
<keyword evidence="12" id="KW-1185">Reference proteome</keyword>
<dbReference type="PANTHER" id="PTHR21330:SF1">
    <property type="entry name" value="E3 SUMO-PROTEIN LIGASE NSE2"/>
    <property type="match status" value="1"/>
</dbReference>
<dbReference type="EMBL" id="JAHBMH010000003">
    <property type="protein sequence ID" value="KAK1940377.1"/>
    <property type="molecule type" value="Genomic_DNA"/>
</dbReference>
<keyword evidence="4" id="KW-0808">Transferase</keyword>
<evidence type="ECO:0000256" key="3">
    <source>
        <dbReference type="ARBA" id="ARBA00008212"/>
    </source>
</evidence>
<evidence type="ECO:0000256" key="2">
    <source>
        <dbReference type="ARBA" id="ARBA00004718"/>
    </source>
</evidence>
<dbReference type="InterPro" id="IPR026846">
    <property type="entry name" value="Nse2(Mms21)"/>
</dbReference>
<dbReference type="AlphaFoldDB" id="A0AAD9GL01"/>
<dbReference type="Proteomes" id="UP001195914">
    <property type="component" value="Unassembled WGS sequence"/>
</dbReference>
<feature type="domain" description="SP-RING-type" evidence="10">
    <location>
        <begin position="100"/>
        <end position="164"/>
    </location>
</feature>
<dbReference type="PANTHER" id="PTHR21330">
    <property type="entry name" value="E3 SUMO-PROTEIN LIGASE NSE2"/>
    <property type="match status" value="1"/>
</dbReference>
<keyword evidence="5" id="KW-0479">Metal-binding</keyword>
<reference evidence="11" key="1">
    <citation type="journal article" date="2014" name="Nucleic Acids Res.">
        <title>The evolutionary dynamics of variant antigen genes in Babesia reveal a history of genomic innovation underlying host-parasite interaction.</title>
        <authorList>
            <person name="Jackson A.P."/>
            <person name="Otto T.D."/>
            <person name="Darby A."/>
            <person name="Ramaprasad A."/>
            <person name="Xia D."/>
            <person name="Echaide I.E."/>
            <person name="Farber M."/>
            <person name="Gahlot S."/>
            <person name="Gamble J."/>
            <person name="Gupta D."/>
            <person name="Gupta Y."/>
            <person name="Jackson L."/>
            <person name="Malandrin L."/>
            <person name="Malas T.B."/>
            <person name="Moussa E."/>
            <person name="Nair M."/>
            <person name="Reid A.J."/>
            <person name="Sanders M."/>
            <person name="Sharma J."/>
            <person name="Tracey A."/>
            <person name="Quail M.A."/>
            <person name="Weir W."/>
            <person name="Wastling J.M."/>
            <person name="Hall N."/>
            <person name="Willadsen P."/>
            <person name="Lingelbach K."/>
            <person name="Shiels B."/>
            <person name="Tait A."/>
            <person name="Berriman M."/>
            <person name="Allred D.R."/>
            <person name="Pain A."/>
        </authorList>
    </citation>
    <scope>NUCLEOTIDE SEQUENCE</scope>
    <source>
        <strain evidence="11">1802A</strain>
    </source>
</reference>
<evidence type="ECO:0000256" key="1">
    <source>
        <dbReference type="ARBA" id="ARBA00004123"/>
    </source>
</evidence>
<dbReference type="GO" id="GO:0030915">
    <property type="term" value="C:Smc5-Smc6 complex"/>
    <property type="evidence" value="ECO:0007669"/>
    <property type="project" value="InterPro"/>
</dbReference>
<dbReference type="GO" id="GO:0008270">
    <property type="term" value="F:zinc ion binding"/>
    <property type="evidence" value="ECO:0007669"/>
    <property type="project" value="UniProtKB-KW"/>
</dbReference>
<comment type="caution">
    <text evidence="11">The sequence shown here is derived from an EMBL/GenBank/DDBJ whole genome shotgun (WGS) entry which is preliminary data.</text>
</comment>
<dbReference type="InterPro" id="IPR004181">
    <property type="entry name" value="Znf_MIZ"/>
</dbReference>
<comment type="similarity">
    <text evidence="3">Belongs to the NSE2 family.</text>
</comment>
<keyword evidence="8" id="KW-0862">Zinc</keyword>
<gene>
    <name evidence="11" type="ORF">X943_003604</name>
</gene>
<evidence type="ECO:0000256" key="8">
    <source>
        <dbReference type="ARBA" id="ARBA00022833"/>
    </source>
</evidence>
<dbReference type="GO" id="GO:0005634">
    <property type="term" value="C:nucleus"/>
    <property type="evidence" value="ECO:0007669"/>
    <property type="project" value="UniProtKB-SubCell"/>
</dbReference>
<evidence type="ECO:0000256" key="5">
    <source>
        <dbReference type="ARBA" id="ARBA00022723"/>
    </source>
</evidence>
<evidence type="ECO:0000313" key="11">
    <source>
        <dbReference type="EMBL" id="KAK1940377.1"/>
    </source>
</evidence>
<evidence type="ECO:0000259" key="10">
    <source>
        <dbReference type="Pfam" id="PF11789"/>
    </source>
</evidence>
<keyword evidence="7" id="KW-0833">Ubl conjugation pathway</keyword>
<dbReference type="Pfam" id="PF11789">
    <property type="entry name" value="zf-Nse"/>
    <property type="match status" value="1"/>
</dbReference>
<keyword evidence="6" id="KW-0863">Zinc-finger</keyword>
<comment type="pathway">
    <text evidence="2">Protein modification; protein sumoylation.</text>
</comment>
<reference evidence="11" key="2">
    <citation type="submission" date="2021-05" db="EMBL/GenBank/DDBJ databases">
        <authorList>
            <person name="Pain A."/>
        </authorList>
    </citation>
    <scope>NUCLEOTIDE SEQUENCE</scope>
    <source>
        <strain evidence="11">1802A</strain>
    </source>
</reference>
<dbReference type="GO" id="GO:0000724">
    <property type="term" value="P:double-strand break repair via homologous recombination"/>
    <property type="evidence" value="ECO:0007669"/>
    <property type="project" value="InterPro"/>
</dbReference>
<dbReference type="GO" id="GO:0061665">
    <property type="term" value="F:SUMO ligase activity"/>
    <property type="evidence" value="ECO:0007669"/>
    <property type="project" value="TreeGrafter"/>
</dbReference>
<evidence type="ECO:0000256" key="4">
    <source>
        <dbReference type="ARBA" id="ARBA00022679"/>
    </source>
</evidence>
<sequence length="164" mass="18372">MSESDDGELTADIVELTEGWSLCNDDMYRIANQLVSLAFANKYFGADSNRQNLLRVCEAFYQELCALGDQVELRPNFDYERVYQLLIKILNSSSDAQDSEDVLVEEDKSTLFAICPISRRPITHPVSQRFSHGDDSCDHVFDHASITDLIRSSKGTNVNCPVAG</sequence>
<protein>
    <recommendedName>
        <fullName evidence="10">SP-RING-type domain-containing protein</fullName>
    </recommendedName>
</protein>
<dbReference type="GO" id="GO:0016925">
    <property type="term" value="P:protein sumoylation"/>
    <property type="evidence" value="ECO:0007669"/>
    <property type="project" value="TreeGrafter"/>
</dbReference>
<dbReference type="Gene3D" id="3.30.40.10">
    <property type="entry name" value="Zinc/RING finger domain, C3HC4 (zinc finger)"/>
    <property type="match status" value="1"/>
</dbReference>
<evidence type="ECO:0000313" key="12">
    <source>
        <dbReference type="Proteomes" id="UP001195914"/>
    </source>
</evidence>
<evidence type="ECO:0000256" key="6">
    <source>
        <dbReference type="ARBA" id="ARBA00022771"/>
    </source>
</evidence>
<evidence type="ECO:0000256" key="9">
    <source>
        <dbReference type="ARBA" id="ARBA00023242"/>
    </source>
</evidence>
<dbReference type="InterPro" id="IPR013083">
    <property type="entry name" value="Znf_RING/FYVE/PHD"/>
</dbReference>
<keyword evidence="9" id="KW-0539">Nucleus</keyword>
<evidence type="ECO:0000256" key="7">
    <source>
        <dbReference type="ARBA" id="ARBA00022786"/>
    </source>
</evidence>